<sequence>MTDNDKEIYEKNVDKLLESMENVENSSIMNLTTPLIMEHKNNILQKINLERNILKQFHKKLKKYRYCSDLSDLQFGNYIRWISLKNPNKIFLTNGAFFSDYVYTKDSVKIVCRNNRGFIFQVKFDEVIIFQKLNTQEEILLKVLDYLNKK</sequence>
<organism evidence="1">
    <name type="scientific">viral metagenome</name>
    <dbReference type="NCBI Taxonomy" id="1070528"/>
    <lineage>
        <taxon>unclassified sequences</taxon>
        <taxon>metagenomes</taxon>
        <taxon>organismal metagenomes</taxon>
    </lineage>
</organism>
<protein>
    <submittedName>
        <fullName evidence="1">Uncharacterized protein</fullName>
    </submittedName>
</protein>
<accession>A0A6C0LXZ8</accession>
<dbReference type="AlphaFoldDB" id="A0A6C0LXZ8"/>
<proteinExistence type="predicted"/>
<evidence type="ECO:0000313" key="1">
    <source>
        <dbReference type="EMBL" id="QHU35260.1"/>
    </source>
</evidence>
<dbReference type="EMBL" id="MN740585">
    <property type="protein sequence ID" value="QHU35260.1"/>
    <property type="molecule type" value="Genomic_DNA"/>
</dbReference>
<name>A0A6C0LXZ8_9ZZZZ</name>
<reference evidence="1" key="1">
    <citation type="journal article" date="2020" name="Nature">
        <title>Giant virus diversity and host interactions through global metagenomics.</title>
        <authorList>
            <person name="Schulz F."/>
            <person name="Roux S."/>
            <person name="Paez-Espino D."/>
            <person name="Jungbluth S."/>
            <person name="Walsh D.A."/>
            <person name="Denef V.J."/>
            <person name="McMahon K.D."/>
            <person name="Konstantinidis K.T."/>
            <person name="Eloe-Fadrosh E.A."/>
            <person name="Kyrpides N.C."/>
            <person name="Woyke T."/>
        </authorList>
    </citation>
    <scope>NUCLEOTIDE SEQUENCE</scope>
    <source>
        <strain evidence="1">GVMAG-S-1017745-26</strain>
    </source>
</reference>